<dbReference type="GO" id="GO:0005829">
    <property type="term" value="C:cytosol"/>
    <property type="evidence" value="ECO:0007669"/>
    <property type="project" value="TreeGrafter"/>
</dbReference>
<evidence type="ECO:0000256" key="3">
    <source>
        <dbReference type="ARBA" id="ARBA00022679"/>
    </source>
</evidence>
<dbReference type="Gene3D" id="3.40.1280.10">
    <property type="match status" value="1"/>
</dbReference>
<organism evidence="5 6">
    <name type="scientific">Veillonella rodentium</name>
    <dbReference type="NCBI Taxonomy" id="248315"/>
    <lineage>
        <taxon>Bacteria</taxon>
        <taxon>Bacillati</taxon>
        <taxon>Bacillota</taxon>
        <taxon>Negativicutes</taxon>
        <taxon>Veillonellales</taxon>
        <taxon>Veillonellaceae</taxon>
        <taxon>Veillonella</taxon>
    </lineage>
</organism>
<dbReference type="InterPro" id="IPR013123">
    <property type="entry name" value="SpoU_subst-bd"/>
</dbReference>
<name>A0A239Z4P7_9FIRM</name>
<dbReference type="Pfam" id="PF08032">
    <property type="entry name" value="SpoU_sub_bind"/>
    <property type="match status" value="1"/>
</dbReference>
<dbReference type="GO" id="GO:0008173">
    <property type="term" value="F:RNA methyltransferase activity"/>
    <property type="evidence" value="ECO:0007669"/>
    <property type="project" value="InterPro"/>
</dbReference>
<protein>
    <submittedName>
        <fullName evidence="5">Putative TrmH family tRNA/rRNA methyltransferase</fullName>
        <ecNumber evidence="5">2.1.1.-</ecNumber>
    </submittedName>
</protein>
<dbReference type="Pfam" id="PF00588">
    <property type="entry name" value="SpoU_methylase"/>
    <property type="match status" value="1"/>
</dbReference>
<dbReference type="GO" id="GO:0006396">
    <property type="term" value="P:RNA processing"/>
    <property type="evidence" value="ECO:0007669"/>
    <property type="project" value="InterPro"/>
</dbReference>
<dbReference type="AlphaFoldDB" id="A0A239Z4P7"/>
<dbReference type="InterPro" id="IPR029026">
    <property type="entry name" value="tRNA_m1G_MTases_N"/>
</dbReference>
<dbReference type="Proteomes" id="UP000214973">
    <property type="component" value="Chromosome 1"/>
</dbReference>
<dbReference type="InterPro" id="IPR029064">
    <property type="entry name" value="Ribosomal_eL30-like_sf"/>
</dbReference>
<dbReference type="SUPFAM" id="SSF75217">
    <property type="entry name" value="alpha/beta knot"/>
    <property type="match status" value="1"/>
</dbReference>
<sequence length="243" mass="26367">MDNYIVGRNAVKEALKSGRSIQRILVSEDKVKTGLADIVGLAKSQGIEVRPTPIKQMNKYEFDVPHQGVIAFVSAVQFKELGEVLQETDHEVPLLILTDGVEDPHNMGAIIRTAECVGATAVLIPKRHNAPINATVAKTSAGAIEQIPLVQVGNVAQTVKQLQKQGFWVLGAHMEGDRTLYEADMTVPTVLVIGNEGKGISRVVKEACDFLVTIPMYGRLNSLNASVAAAVLMYEAVRQRQTK</sequence>
<dbReference type="FunFam" id="3.40.1280.10:FF:000008">
    <property type="entry name" value="Group 3 RNA methyltransferase TrmH"/>
    <property type="match status" value="1"/>
</dbReference>
<dbReference type="SUPFAM" id="SSF55315">
    <property type="entry name" value="L30e-like"/>
    <property type="match status" value="1"/>
</dbReference>
<comment type="similarity">
    <text evidence="1">Belongs to the class IV-like SAM-binding methyltransferase superfamily. RNA methyltransferase TrmH family.</text>
</comment>
<dbReference type="InterPro" id="IPR004441">
    <property type="entry name" value="rRNA_MeTrfase_TrmH"/>
</dbReference>
<proteinExistence type="inferred from homology"/>
<dbReference type="PANTHER" id="PTHR46429:SF1">
    <property type="entry name" value="23S RRNA (GUANOSINE-2'-O-)-METHYLTRANSFERASE RLMB"/>
    <property type="match status" value="1"/>
</dbReference>
<evidence type="ECO:0000259" key="4">
    <source>
        <dbReference type="SMART" id="SM00967"/>
    </source>
</evidence>
<dbReference type="InterPro" id="IPR001537">
    <property type="entry name" value="SpoU_MeTrfase"/>
</dbReference>
<dbReference type="InterPro" id="IPR029028">
    <property type="entry name" value="Alpha/beta_knot_MTases"/>
</dbReference>
<keyword evidence="3 5" id="KW-0808">Transferase</keyword>
<keyword evidence="2 5" id="KW-0489">Methyltransferase</keyword>
<dbReference type="PANTHER" id="PTHR46429">
    <property type="entry name" value="23S RRNA (GUANOSINE-2'-O-)-METHYLTRANSFERASE RLMB"/>
    <property type="match status" value="1"/>
</dbReference>
<evidence type="ECO:0000313" key="6">
    <source>
        <dbReference type="Proteomes" id="UP000214973"/>
    </source>
</evidence>
<dbReference type="EMBL" id="LT906470">
    <property type="protein sequence ID" value="SNV66032.1"/>
    <property type="molecule type" value="Genomic_DNA"/>
</dbReference>
<dbReference type="KEGG" id="vrm:44547418_01024"/>
<dbReference type="CDD" id="cd18103">
    <property type="entry name" value="SpoU-like_RlmB"/>
    <property type="match status" value="1"/>
</dbReference>
<evidence type="ECO:0000313" key="5">
    <source>
        <dbReference type="EMBL" id="SNV66032.1"/>
    </source>
</evidence>
<evidence type="ECO:0000256" key="2">
    <source>
        <dbReference type="ARBA" id="ARBA00022603"/>
    </source>
</evidence>
<dbReference type="NCBIfam" id="TIGR00186">
    <property type="entry name" value="rRNA_methyl_3"/>
    <property type="match status" value="1"/>
</dbReference>
<dbReference type="RefSeq" id="WP_095065980.1">
    <property type="nucleotide sequence ID" value="NZ_LT906470.1"/>
</dbReference>
<accession>A0A239Z4P7</accession>
<gene>
    <name evidence="5" type="ORF">SAMEA44547418_01024</name>
</gene>
<dbReference type="GO" id="GO:0032259">
    <property type="term" value="P:methylation"/>
    <property type="evidence" value="ECO:0007669"/>
    <property type="project" value="UniProtKB-KW"/>
</dbReference>
<dbReference type="SMART" id="SM00967">
    <property type="entry name" value="SpoU_sub_bind"/>
    <property type="match status" value="1"/>
</dbReference>
<reference evidence="5 6" key="1">
    <citation type="submission" date="2017-06" db="EMBL/GenBank/DDBJ databases">
        <authorList>
            <consortium name="Pathogen Informatics"/>
        </authorList>
    </citation>
    <scope>NUCLEOTIDE SEQUENCE [LARGE SCALE GENOMIC DNA]</scope>
    <source>
        <strain evidence="5 6">NCTC12018</strain>
    </source>
</reference>
<feature type="domain" description="RNA 2-O ribose methyltransferase substrate binding" evidence="4">
    <location>
        <begin position="4"/>
        <end position="79"/>
    </location>
</feature>
<evidence type="ECO:0000256" key="1">
    <source>
        <dbReference type="ARBA" id="ARBA00007228"/>
    </source>
</evidence>
<dbReference type="EC" id="2.1.1.-" evidence="5"/>
<dbReference type="GO" id="GO:0003723">
    <property type="term" value="F:RNA binding"/>
    <property type="evidence" value="ECO:0007669"/>
    <property type="project" value="InterPro"/>
</dbReference>
<dbReference type="Gene3D" id="3.30.1330.30">
    <property type="match status" value="1"/>
</dbReference>
<keyword evidence="6" id="KW-1185">Reference proteome</keyword>